<evidence type="ECO:0000256" key="1">
    <source>
        <dbReference type="ARBA" id="ARBA00022450"/>
    </source>
</evidence>
<evidence type="ECO:0000256" key="5">
    <source>
        <dbReference type="SAM" id="MobiDB-lite"/>
    </source>
</evidence>
<dbReference type="PROSITE" id="PS50075">
    <property type="entry name" value="CARRIER"/>
    <property type="match status" value="1"/>
</dbReference>
<dbReference type="SMART" id="SM00827">
    <property type="entry name" value="PKS_AT"/>
    <property type="match status" value="1"/>
</dbReference>
<dbReference type="Proteomes" id="UP001250214">
    <property type="component" value="Unassembled WGS sequence"/>
</dbReference>
<evidence type="ECO:0000259" key="6">
    <source>
        <dbReference type="PROSITE" id="PS50075"/>
    </source>
</evidence>
<keyword evidence="9" id="KW-1185">Reference proteome</keyword>
<feature type="region of interest" description="Disordered" evidence="5">
    <location>
        <begin position="931"/>
        <end position="965"/>
    </location>
</feature>
<feature type="domain" description="Carrier" evidence="6">
    <location>
        <begin position="964"/>
        <end position="1041"/>
    </location>
</feature>
<feature type="compositionally biased region" description="Basic and acidic residues" evidence="5">
    <location>
        <begin position="942"/>
        <end position="954"/>
    </location>
</feature>
<dbReference type="InterPro" id="IPR050091">
    <property type="entry name" value="PKS_NRPS_Biosynth_Enz"/>
</dbReference>
<name>A0ABU2H9L9_9ACTN</name>
<keyword evidence="4" id="KW-0012">Acyltransferase</keyword>
<keyword evidence="1" id="KW-0596">Phosphopantetheine</keyword>
<comment type="caution">
    <text evidence="8">The sequence shown here is derived from an EMBL/GenBank/DDBJ whole genome shotgun (WGS) entry which is preliminary data.</text>
</comment>
<dbReference type="SMART" id="SM00823">
    <property type="entry name" value="PKS_PP"/>
    <property type="match status" value="1"/>
</dbReference>
<dbReference type="Gene3D" id="1.10.1200.10">
    <property type="entry name" value="ACP-like"/>
    <property type="match status" value="1"/>
</dbReference>
<dbReference type="SUPFAM" id="SSF55048">
    <property type="entry name" value="Probable ACP-binding domain of malonyl-CoA ACP transacylase"/>
    <property type="match status" value="1"/>
</dbReference>
<dbReference type="InterPro" id="IPR016036">
    <property type="entry name" value="Malonyl_transacylase_ACP-bd"/>
</dbReference>
<dbReference type="Pfam" id="PF16197">
    <property type="entry name" value="KAsynt_C_assoc"/>
    <property type="match status" value="1"/>
</dbReference>
<dbReference type="Pfam" id="PF00698">
    <property type="entry name" value="Acyl_transf_1"/>
    <property type="match status" value="1"/>
</dbReference>
<dbReference type="InterPro" id="IPR036736">
    <property type="entry name" value="ACP-like_sf"/>
</dbReference>
<keyword evidence="2" id="KW-0597">Phosphoprotein</keyword>
<evidence type="ECO:0000313" key="9">
    <source>
        <dbReference type="Proteomes" id="UP001250214"/>
    </source>
</evidence>
<dbReference type="RefSeq" id="WP_310913275.1">
    <property type="nucleotide sequence ID" value="NZ_JAVLVT010000007.1"/>
</dbReference>
<dbReference type="Gene3D" id="3.40.366.10">
    <property type="entry name" value="Malonyl-Coenzyme A Acyl Carrier Protein, domain 2"/>
    <property type="match status" value="1"/>
</dbReference>
<dbReference type="EMBL" id="JAVLVT010000007">
    <property type="protein sequence ID" value="MDS1271712.1"/>
    <property type="molecule type" value="Genomic_DNA"/>
</dbReference>
<dbReference type="Gene3D" id="3.40.47.10">
    <property type="match status" value="1"/>
</dbReference>
<dbReference type="PANTHER" id="PTHR43775">
    <property type="entry name" value="FATTY ACID SYNTHASE"/>
    <property type="match status" value="1"/>
</dbReference>
<keyword evidence="3" id="KW-0808">Transferase</keyword>
<dbReference type="Pfam" id="PF00109">
    <property type="entry name" value="ketoacyl-synt"/>
    <property type="match status" value="1"/>
</dbReference>
<proteinExistence type="predicted"/>
<dbReference type="Pfam" id="PF00550">
    <property type="entry name" value="PP-binding"/>
    <property type="match status" value="1"/>
</dbReference>
<sequence>MPDISLFSASVPDGTGRAGTCGLRGRGDRTVASTSSRNRHASTVPVDTCEVAVVGMSCRFPAAPNPAAFWELLESGASAITRAPRHRAPFADAGTDATTYGGFLDHVDRFDPEFFGIAPREAASMDPQQRLMLELCWEALEDARTAPPQLSDSSTGVYIGAAADDYAARVHRQGSTAITRHTLTGLTRSIIANRVSYRLGLRGPSLAVDTAQSSGLVAVHLAAQSLRSGECALALAGGVNLMLDPHGSLSTSEFGAVSPDGACYTFDARANGYVRGEGGGVVVLKPLDAAVADADRIYCVLRHSVVNNDGTSEGLTVPNAHAQQELLREAYEHAGIARRDVQYVELHGTGTPVGDPVEARALGDALGVARDPDRPLAVGSVKTNIGHLEAAAGIAGFLKTALSVHHRRLPASRNFATPNPKIPLDRLHLRVHTGGSHWPEQDRPLVAGVSSFGMGGTNAHAVLIEPPEETNPAAPMDAGSISVDAPAPTVAWPLSGHSPSALAAQAERLQTHLATRPEQTAAETGNALAVSRAHLAHRAVVLTAPTADPSPQLRALAAGTPHREVLVGRAESSPGPVGFVFSGQGAQRLGMGRGLYTTFPTFATALDEVCGLLDPRLERPLREVMFEQPRLLEETSFTQPALFAFQVALCRLLEEWGVRPDYLLGHSVGEIAAAHQAGVLSLDEACALVADRAYLMQQLPVNGGMLSVEAAEEDVAALVEPVRHTVDIAAVNGPRSTVISGDEMTIEHLAGEFATHGIPTRRLAVSRAFHSPQVDAVLPEFAQRVAHRTLHSPRIPLASTVTGTIQATLDSPDYWVTQARQPTRFSAAVAELENHGVRTFVEIGPRATLRSALEQSLHAKSATLVLAAQRGHRDDESSHHDVTALLTALGRLYTRGYDIGWEHQWAQHPPRLVDLPTYPFQRRRFWIEDAAPPATPAAKPASSHEDRPEPRADPQRPQTQPLAPTYSELVRDHTAAVLGYSPEQGDAVDMRSSFTELGFDSAAAVELRDRLAETTGRFLPATLTYDHPTPEQVAAWLEGTGGDHPAEPEHTRVHQHTSVPARSIQGELAVPVQRASARRSPTGLPGRLGFSSVQGLGRPQTLEPSQSHPNRTCTACVLESLPLRACRHGRIDVTYWSVSSEGERTWSRSRSGWTLSRRRERRAGSSSTRVSLPLLGCTTSCSTARTTSRWTGRLPKQACP</sequence>
<dbReference type="SMART" id="SM00825">
    <property type="entry name" value="PKS_KS"/>
    <property type="match status" value="1"/>
</dbReference>
<dbReference type="CDD" id="cd00833">
    <property type="entry name" value="PKS"/>
    <property type="match status" value="1"/>
</dbReference>
<feature type="region of interest" description="Disordered" evidence="5">
    <location>
        <begin position="17"/>
        <end position="39"/>
    </location>
</feature>
<dbReference type="InterPro" id="IPR014043">
    <property type="entry name" value="Acyl_transferase_dom"/>
</dbReference>
<dbReference type="InterPro" id="IPR016035">
    <property type="entry name" value="Acyl_Trfase/lysoPLipase"/>
</dbReference>
<dbReference type="InterPro" id="IPR014030">
    <property type="entry name" value="Ketoacyl_synth_N"/>
</dbReference>
<feature type="domain" description="Ketosynthase family 3 (KS3)" evidence="7">
    <location>
        <begin position="48"/>
        <end position="465"/>
    </location>
</feature>
<dbReference type="InterPro" id="IPR014031">
    <property type="entry name" value="Ketoacyl_synth_C"/>
</dbReference>
<organism evidence="8 9">
    <name type="scientific">Lipingzhangella rawalii</name>
    <dbReference type="NCBI Taxonomy" id="2055835"/>
    <lineage>
        <taxon>Bacteria</taxon>
        <taxon>Bacillati</taxon>
        <taxon>Actinomycetota</taxon>
        <taxon>Actinomycetes</taxon>
        <taxon>Streptosporangiales</taxon>
        <taxon>Nocardiopsidaceae</taxon>
        <taxon>Lipingzhangella</taxon>
    </lineage>
</organism>
<dbReference type="SUPFAM" id="SSF47336">
    <property type="entry name" value="ACP-like"/>
    <property type="match status" value="1"/>
</dbReference>
<accession>A0ABU2H9L9</accession>
<gene>
    <name evidence="8" type="ORF">RIF23_15560</name>
</gene>
<dbReference type="InterPro" id="IPR001227">
    <property type="entry name" value="Ac_transferase_dom_sf"/>
</dbReference>
<evidence type="ECO:0000259" key="7">
    <source>
        <dbReference type="PROSITE" id="PS52004"/>
    </source>
</evidence>
<reference evidence="9" key="1">
    <citation type="submission" date="2023-07" db="EMBL/GenBank/DDBJ databases">
        <title>Novel species in the genus Lipingzhangella isolated from Sambhar Salt Lake.</title>
        <authorList>
            <person name="Jiya N."/>
            <person name="Kajale S."/>
            <person name="Sharma A."/>
        </authorList>
    </citation>
    <scope>NUCLEOTIDE SEQUENCE [LARGE SCALE GENOMIC DNA]</scope>
    <source>
        <strain evidence="9">LS1_29</strain>
    </source>
</reference>
<dbReference type="PROSITE" id="PS52004">
    <property type="entry name" value="KS3_2"/>
    <property type="match status" value="1"/>
</dbReference>
<protein>
    <submittedName>
        <fullName evidence="8">Type I polyketide synthase</fullName>
    </submittedName>
</protein>
<dbReference type="SUPFAM" id="SSF53901">
    <property type="entry name" value="Thiolase-like"/>
    <property type="match status" value="1"/>
</dbReference>
<dbReference type="Gene3D" id="3.30.70.3290">
    <property type="match status" value="1"/>
</dbReference>
<dbReference type="InterPro" id="IPR020841">
    <property type="entry name" value="PKS_Beta-ketoAc_synthase_dom"/>
</dbReference>
<dbReference type="SUPFAM" id="SSF52151">
    <property type="entry name" value="FabD/lysophospholipase-like"/>
    <property type="match status" value="1"/>
</dbReference>
<evidence type="ECO:0000313" key="8">
    <source>
        <dbReference type="EMBL" id="MDS1271712.1"/>
    </source>
</evidence>
<dbReference type="InterPro" id="IPR016039">
    <property type="entry name" value="Thiolase-like"/>
</dbReference>
<dbReference type="InterPro" id="IPR032821">
    <property type="entry name" value="PKS_assoc"/>
</dbReference>
<evidence type="ECO:0000256" key="3">
    <source>
        <dbReference type="ARBA" id="ARBA00022679"/>
    </source>
</evidence>
<dbReference type="Pfam" id="PF02801">
    <property type="entry name" value="Ketoacyl-synt_C"/>
    <property type="match status" value="1"/>
</dbReference>
<dbReference type="SMART" id="SM01294">
    <property type="entry name" value="PKS_PP_betabranch"/>
    <property type="match status" value="1"/>
</dbReference>
<evidence type="ECO:0000256" key="2">
    <source>
        <dbReference type="ARBA" id="ARBA00022553"/>
    </source>
</evidence>
<evidence type="ECO:0000256" key="4">
    <source>
        <dbReference type="ARBA" id="ARBA00023315"/>
    </source>
</evidence>
<dbReference type="PANTHER" id="PTHR43775:SF51">
    <property type="entry name" value="INACTIVE PHENOLPHTHIOCEROL SYNTHESIS POLYKETIDE SYNTHASE TYPE I PKS1-RELATED"/>
    <property type="match status" value="1"/>
</dbReference>
<dbReference type="InterPro" id="IPR009081">
    <property type="entry name" value="PP-bd_ACP"/>
</dbReference>
<dbReference type="InterPro" id="IPR020806">
    <property type="entry name" value="PKS_PP-bd"/>
</dbReference>
<feature type="compositionally biased region" description="Low complexity" evidence="5">
    <location>
        <begin position="931"/>
        <end position="941"/>
    </location>
</feature>